<comment type="caution">
    <text evidence="2">The sequence shown here is derived from an EMBL/GenBank/DDBJ whole genome shotgun (WGS) entry which is preliminary data.</text>
</comment>
<evidence type="ECO:0000313" key="2">
    <source>
        <dbReference type="EMBL" id="CAA7031599.1"/>
    </source>
</evidence>
<dbReference type="EMBL" id="CACVBM020001107">
    <property type="protein sequence ID" value="CAA7031599.1"/>
    <property type="molecule type" value="Genomic_DNA"/>
</dbReference>
<feature type="region of interest" description="Disordered" evidence="1">
    <location>
        <begin position="91"/>
        <end position="204"/>
    </location>
</feature>
<gene>
    <name evidence="2" type="ORF">MERR_LOCUS18834</name>
</gene>
<name>A0A6D2J2J3_9BRAS</name>
<evidence type="ECO:0000256" key="1">
    <source>
        <dbReference type="SAM" id="MobiDB-lite"/>
    </source>
</evidence>
<accession>A0A6D2J2J3</accession>
<dbReference type="AlphaFoldDB" id="A0A6D2J2J3"/>
<reference evidence="2" key="1">
    <citation type="submission" date="2020-01" db="EMBL/GenBank/DDBJ databases">
        <authorList>
            <person name="Mishra B."/>
        </authorList>
    </citation>
    <scope>NUCLEOTIDE SEQUENCE [LARGE SCALE GENOMIC DNA]</scope>
</reference>
<feature type="compositionally biased region" description="Polar residues" evidence="1">
    <location>
        <begin position="195"/>
        <end position="204"/>
    </location>
</feature>
<keyword evidence="3" id="KW-1185">Reference proteome</keyword>
<feature type="compositionally biased region" description="Low complexity" evidence="1">
    <location>
        <begin position="97"/>
        <end position="111"/>
    </location>
</feature>
<dbReference type="Proteomes" id="UP000467841">
    <property type="component" value="Unassembled WGS sequence"/>
</dbReference>
<sequence length="204" mass="22671">MRVFTNINREFQRVFKVDFWWCDVVVVRSSFYTSLTRRTAKWEDSERRDSSLGPSVISPHLGNVLLNENTRRDGVAAYGRIESGVLQPGKLRPAVGHATTAHATPRTTMPREPGNKASRPRNLSRVPRPMVPSEPGNIVPRPAEKPSTIPSPVRPHRPTMKSSGHDRSDTATTRLSGHDRPNAAVDPKPFLKPNPHNSSPKPAP</sequence>
<protein>
    <submittedName>
        <fullName evidence="2">Uncharacterized protein</fullName>
    </submittedName>
</protein>
<proteinExistence type="predicted"/>
<organism evidence="2 3">
    <name type="scientific">Microthlaspi erraticum</name>
    <dbReference type="NCBI Taxonomy" id="1685480"/>
    <lineage>
        <taxon>Eukaryota</taxon>
        <taxon>Viridiplantae</taxon>
        <taxon>Streptophyta</taxon>
        <taxon>Embryophyta</taxon>
        <taxon>Tracheophyta</taxon>
        <taxon>Spermatophyta</taxon>
        <taxon>Magnoliopsida</taxon>
        <taxon>eudicotyledons</taxon>
        <taxon>Gunneridae</taxon>
        <taxon>Pentapetalae</taxon>
        <taxon>rosids</taxon>
        <taxon>malvids</taxon>
        <taxon>Brassicales</taxon>
        <taxon>Brassicaceae</taxon>
        <taxon>Coluteocarpeae</taxon>
        <taxon>Microthlaspi</taxon>
    </lineage>
</organism>
<evidence type="ECO:0000313" key="3">
    <source>
        <dbReference type="Proteomes" id="UP000467841"/>
    </source>
</evidence>